<name>A0A4V4H6G4_MUSBA</name>
<organism evidence="3 4">
    <name type="scientific">Musa balbisiana</name>
    <name type="common">Banana</name>
    <dbReference type="NCBI Taxonomy" id="52838"/>
    <lineage>
        <taxon>Eukaryota</taxon>
        <taxon>Viridiplantae</taxon>
        <taxon>Streptophyta</taxon>
        <taxon>Embryophyta</taxon>
        <taxon>Tracheophyta</taxon>
        <taxon>Spermatophyta</taxon>
        <taxon>Magnoliopsida</taxon>
        <taxon>Liliopsida</taxon>
        <taxon>Zingiberales</taxon>
        <taxon>Musaceae</taxon>
        <taxon>Musa</taxon>
    </lineage>
</organism>
<protein>
    <recommendedName>
        <fullName evidence="2">CUE domain-containing protein</fullName>
    </recommendedName>
</protein>
<dbReference type="AlphaFoldDB" id="A0A4V4H6G4"/>
<dbReference type="PANTHER" id="PTHR38010">
    <property type="entry name" value="SLR0848 PROTEIN"/>
    <property type="match status" value="1"/>
</dbReference>
<dbReference type="PROSITE" id="PS51140">
    <property type="entry name" value="CUE"/>
    <property type="match status" value="1"/>
</dbReference>
<keyword evidence="4" id="KW-1185">Reference proteome</keyword>
<comment type="caution">
    <text evidence="3">The sequence shown here is derived from an EMBL/GenBank/DDBJ whole genome shotgun (WGS) entry which is preliminary data.</text>
</comment>
<gene>
    <name evidence="3" type="ORF">C4D60_Mb07t06230</name>
</gene>
<evidence type="ECO:0000313" key="4">
    <source>
        <dbReference type="Proteomes" id="UP000317650"/>
    </source>
</evidence>
<dbReference type="EMBL" id="PYDT01000005">
    <property type="protein sequence ID" value="THU59836.1"/>
    <property type="molecule type" value="Genomic_DNA"/>
</dbReference>
<dbReference type="SUPFAM" id="SSF46934">
    <property type="entry name" value="UBA-like"/>
    <property type="match status" value="1"/>
</dbReference>
<dbReference type="Proteomes" id="UP000317650">
    <property type="component" value="Chromosome 7"/>
</dbReference>
<keyword evidence="1" id="KW-0175">Coiled coil</keyword>
<dbReference type="PANTHER" id="PTHR38010:SF1">
    <property type="entry name" value="SLR0848 PROTEIN"/>
    <property type="match status" value="1"/>
</dbReference>
<evidence type="ECO:0000256" key="1">
    <source>
        <dbReference type="SAM" id="Coils"/>
    </source>
</evidence>
<reference evidence="3 4" key="1">
    <citation type="journal article" date="2019" name="Nat. Plants">
        <title>Genome sequencing of Musa balbisiana reveals subgenome evolution and function divergence in polyploid bananas.</title>
        <authorList>
            <person name="Yao X."/>
        </authorList>
    </citation>
    <scope>NUCLEOTIDE SEQUENCE [LARGE SCALE GENOMIC DNA]</scope>
    <source>
        <strain evidence="4">cv. DH-PKW</strain>
        <tissue evidence="3">Leaves</tissue>
    </source>
</reference>
<evidence type="ECO:0000259" key="2">
    <source>
        <dbReference type="PROSITE" id="PS51140"/>
    </source>
</evidence>
<proteinExistence type="predicted"/>
<dbReference type="InterPro" id="IPR009060">
    <property type="entry name" value="UBA-like_sf"/>
</dbReference>
<dbReference type="CDD" id="cd14279">
    <property type="entry name" value="CUE"/>
    <property type="match status" value="1"/>
</dbReference>
<feature type="domain" description="CUE" evidence="2">
    <location>
        <begin position="65"/>
        <end position="108"/>
    </location>
</feature>
<dbReference type="GO" id="GO:0043130">
    <property type="term" value="F:ubiquitin binding"/>
    <property type="evidence" value="ECO:0007669"/>
    <property type="project" value="InterPro"/>
</dbReference>
<dbReference type="InterPro" id="IPR003892">
    <property type="entry name" value="CUE"/>
</dbReference>
<feature type="coiled-coil region" evidence="1">
    <location>
        <begin position="501"/>
        <end position="531"/>
    </location>
</feature>
<accession>A0A4V4H6G4</accession>
<evidence type="ECO:0000313" key="3">
    <source>
        <dbReference type="EMBL" id="THU59836.1"/>
    </source>
</evidence>
<feature type="coiled-coil region" evidence="1">
    <location>
        <begin position="412"/>
        <end position="464"/>
    </location>
</feature>
<sequence>MHTYRHEFYASSPILLVGEERARSPLNSLACFISKASRSSLSSVSSLSPIDPYPYRGRVSYRIMTLKSVLRALHEVFPQIDLRILRAVAIEYSEDVDTAVEFILSDVLPIITEPAETSNPYISLDAEQSLNVGNYSREDMNGANLLPCHNVIVEQKESLLPSELKAESDINLFGDNKSNAHSEPQSSVVMLVGNCSNVLGKNETLETKLEVVVSVPQTVAAKYDVLDADVQELCKTNLNGTLAASSDSCPTLSFQTFQNNLDPMECGTQIEKAMSSCISEYEEQLLGAFKDVSKIQDKCDFEANSTVSAAFANAEETSSVHEISQARHSKKSGEFVNVEAFQKDYEVQQLECLAETASVLLPLEKENVTISDKLQTAIVATQEEIPDIDFLNSILLDAQNKKRTLVSALESTINMLKEVELHEERAEQAKKEASVAGEDIFQEVEDLRQKIDHAKITNEKKAEEIYSEKSTMAPEAMELQSRLINISDERQKLLSILEEIRQTLGARLAHAKEEQAAAEQEKLKREDLAHKFFREQEDIMNCILQEAYRLQNEAEENTKLREFLMDRGCMLDILQEEISVACESVLSLKNRVYGCMPDNRPILSVTGTTLVSSSSSLSEKTLLPKSDLHSPTSKSSIMIDKEATMNLPLEGDAADHHQDCSDDDWEMLEDKSELLN</sequence>